<dbReference type="eggNOG" id="ENOG502T9W7">
    <property type="taxonomic scope" value="Eukaryota"/>
</dbReference>
<sequence>MFGPRSILRFNRPFVLLFLVLVVIYFWNRPVLNPPSPPFDLIHQRSYFINPIYSKWMIQGPKSRPNIAELSQPQICSQYFHDLSKLYPSGETIVDLEATVAQVTDPLIYKKNSWIRAKESEVKRSSTKRLTAEVEQQLEQDFIRESQKQSNLEKSIVNQFNHMRVFGKCFLAGESDEQESIDNKLCMDFQTQLYPWMSGKFPIYENWKNEKLPQNTVPIFDKSKQIKNSACFIQQFKQNSNGKGIVIPFHPTKGQPRDKQIDNISRIIKVLRALKNRKPIQIVHLDTLTRQEKKLLVDAARTEILYRVVTDVHYPQQNLWFVDVSPVKNTQQHPVMVKQYLFNNINFVVSLSMIFNSFEEAIIMTEHALPLLEKADYFNDQRYKETGLLFFKSPTIYSKRPKRFPPGFHEVTSLVKQFLTPNDFDNHYFGLFKRDDESLATGRFFLDNFQDILDPSIMAINKNIAFSGLLISANFQLHNTLTIRFKTKNNIFTPDFIWVSQEMAGNHNSISFNHNQAVAAGIFTPPSNLPKDVTQSQEICSSSWGQLSDDDDVSLLYVTSHQLQNWRNEGGEHFKELLKDKYKVTSTEMVKNMFNNDENNKVEMERENNEIFDNKLTSNPMTIEAIIRPPTINSPVYVHGYNEPSEAWVEPEGFQEGILHPYYCVYDTVGNPLREGVRGTIVNIGDEMKARLKFLLDVWFEDIQEED</sequence>
<keyword evidence="9" id="KW-0333">Golgi apparatus</keyword>
<keyword evidence="10 12" id="KW-0472">Membrane</keyword>
<evidence type="ECO:0000256" key="9">
    <source>
        <dbReference type="ARBA" id="ARBA00023034"/>
    </source>
</evidence>
<evidence type="ECO:0000256" key="12">
    <source>
        <dbReference type="SAM" id="Phobius"/>
    </source>
</evidence>
<evidence type="ECO:0008006" key="15">
    <source>
        <dbReference type="Google" id="ProtNLM"/>
    </source>
</evidence>
<dbReference type="Pfam" id="PF11051">
    <property type="entry name" value="Mannosyl_trans3"/>
    <property type="match status" value="1"/>
</dbReference>
<dbReference type="GeneID" id="18870793"/>
<evidence type="ECO:0000256" key="5">
    <source>
        <dbReference type="ARBA" id="ARBA00022679"/>
    </source>
</evidence>
<evidence type="ECO:0000256" key="1">
    <source>
        <dbReference type="ARBA" id="ARBA00004323"/>
    </source>
</evidence>
<evidence type="ECO:0000256" key="2">
    <source>
        <dbReference type="ARBA" id="ARBA00004922"/>
    </source>
</evidence>
<dbReference type="KEGG" id="spaa:SPAPADRAFT_148647"/>
<protein>
    <recommendedName>
        <fullName evidence="15">Alpha-1,3-mannosyltransferase</fullName>
    </recommendedName>
</protein>
<dbReference type="Proteomes" id="UP000000709">
    <property type="component" value="Unassembled WGS sequence"/>
</dbReference>
<dbReference type="GO" id="GO:0006493">
    <property type="term" value="P:protein O-linked glycosylation"/>
    <property type="evidence" value="ECO:0007669"/>
    <property type="project" value="TreeGrafter"/>
</dbReference>
<evidence type="ECO:0000256" key="3">
    <source>
        <dbReference type="ARBA" id="ARBA00009105"/>
    </source>
</evidence>
<keyword evidence="11" id="KW-0325">Glycoprotein</keyword>
<dbReference type="OrthoDB" id="430354at2759"/>
<evidence type="ECO:0000313" key="13">
    <source>
        <dbReference type="EMBL" id="EGW34158.1"/>
    </source>
</evidence>
<evidence type="ECO:0000256" key="7">
    <source>
        <dbReference type="ARBA" id="ARBA00022968"/>
    </source>
</evidence>
<dbReference type="PANTHER" id="PTHR31392">
    <property type="entry name" value="ALPHA-1,3-MANNOSYLTRANSFERASE MNN1-RELATED"/>
    <property type="match status" value="1"/>
</dbReference>
<gene>
    <name evidence="13" type="ORF">SPAPADRAFT_148647</name>
</gene>
<organism evidence="14">
    <name type="scientific">Spathaspora passalidarum (strain NRRL Y-27907 / 11-Y1)</name>
    <dbReference type="NCBI Taxonomy" id="619300"/>
    <lineage>
        <taxon>Eukaryota</taxon>
        <taxon>Fungi</taxon>
        <taxon>Dikarya</taxon>
        <taxon>Ascomycota</taxon>
        <taxon>Saccharomycotina</taxon>
        <taxon>Pichiomycetes</taxon>
        <taxon>Debaryomycetaceae</taxon>
        <taxon>Spathaspora</taxon>
    </lineage>
</organism>
<evidence type="ECO:0000256" key="4">
    <source>
        <dbReference type="ARBA" id="ARBA00022676"/>
    </source>
</evidence>
<dbReference type="HOGENOM" id="CLU_028276_0_0_1"/>
<name>G3AHJ4_SPAPN</name>
<feature type="transmembrane region" description="Helical" evidence="12">
    <location>
        <begin position="12"/>
        <end position="28"/>
    </location>
</feature>
<evidence type="ECO:0000313" key="14">
    <source>
        <dbReference type="Proteomes" id="UP000000709"/>
    </source>
</evidence>
<dbReference type="UniPathway" id="UPA00378"/>
<accession>G3AHJ4</accession>
<keyword evidence="6 12" id="KW-0812">Transmembrane</keyword>
<dbReference type="OMA" id="DYWCAYD"/>
<reference evidence="13 14" key="1">
    <citation type="journal article" date="2011" name="Proc. Natl. Acad. Sci. U.S.A.">
        <title>Comparative genomics of xylose-fermenting fungi for enhanced biofuel production.</title>
        <authorList>
            <person name="Wohlbach D.J."/>
            <person name="Kuo A."/>
            <person name="Sato T.K."/>
            <person name="Potts K.M."/>
            <person name="Salamov A.A."/>
            <person name="LaButti K.M."/>
            <person name="Sun H."/>
            <person name="Clum A."/>
            <person name="Pangilinan J.L."/>
            <person name="Lindquist E.A."/>
            <person name="Lucas S."/>
            <person name="Lapidus A."/>
            <person name="Jin M."/>
            <person name="Gunawan C."/>
            <person name="Balan V."/>
            <person name="Dale B.E."/>
            <person name="Jeffries T.W."/>
            <person name="Zinkel R."/>
            <person name="Barry K.W."/>
            <person name="Grigoriev I.V."/>
            <person name="Gasch A.P."/>
        </authorList>
    </citation>
    <scope>NUCLEOTIDE SEQUENCE [LARGE SCALE GENOMIC DNA]</scope>
    <source>
        <strain evidence="14">NRRL Y-27907 / 11-Y1</strain>
    </source>
</reference>
<keyword evidence="5" id="KW-0808">Transferase</keyword>
<comment type="subcellular location">
    <subcellularLocation>
        <location evidence="1">Golgi apparatus membrane</location>
        <topology evidence="1">Single-pass type II membrane protein</topology>
    </subcellularLocation>
</comment>
<dbReference type="RefSeq" id="XP_007373742.1">
    <property type="nucleotide sequence ID" value="XM_007373680.1"/>
</dbReference>
<comment type="similarity">
    <text evidence="3">Belongs to the MNN1/MNT family.</text>
</comment>
<comment type="pathway">
    <text evidence="2">Protein modification; protein glycosylation.</text>
</comment>
<evidence type="ECO:0000256" key="10">
    <source>
        <dbReference type="ARBA" id="ARBA00023136"/>
    </source>
</evidence>
<keyword evidence="7" id="KW-0735">Signal-anchor</keyword>
<dbReference type="GO" id="GO:0000033">
    <property type="term" value="F:alpha-1,3-mannosyltransferase activity"/>
    <property type="evidence" value="ECO:0007669"/>
    <property type="project" value="TreeGrafter"/>
</dbReference>
<evidence type="ECO:0000256" key="6">
    <source>
        <dbReference type="ARBA" id="ARBA00022692"/>
    </source>
</evidence>
<proteinExistence type="inferred from homology"/>
<keyword evidence="4" id="KW-0328">Glycosyltransferase</keyword>
<dbReference type="InParanoid" id="G3AHJ4"/>
<dbReference type="STRING" id="619300.G3AHJ4"/>
<evidence type="ECO:0000256" key="8">
    <source>
        <dbReference type="ARBA" id="ARBA00022989"/>
    </source>
</evidence>
<dbReference type="GO" id="GO:0000139">
    <property type="term" value="C:Golgi membrane"/>
    <property type="evidence" value="ECO:0007669"/>
    <property type="project" value="UniProtKB-SubCell"/>
</dbReference>
<dbReference type="PANTHER" id="PTHR31392:SF1">
    <property type="entry name" value="ALPHA-1,3-MANNOSYLTRANSFERASE MNN1-RELATED"/>
    <property type="match status" value="1"/>
</dbReference>
<keyword evidence="8 12" id="KW-1133">Transmembrane helix</keyword>
<dbReference type="InterPro" id="IPR022751">
    <property type="entry name" value="Alpha_mannosyltransferase"/>
</dbReference>
<keyword evidence="14" id="KW-1185">Reference proteome</keyword>
<evidence type="ECO:0000256" key="11">
    <source>
        <dbReference type="ARBA" id="ARBA00023180"/>
    </source>
</evidence>
<dbReference type="EMBL" id="GL996500">
    <property type="protein sequence ID" value="EGW34158.1"/>
    <property type="molecule type" value="Genomic_DNA"/>
</dbReference>
<dbReference type="AlphaFoldDB" id="G3AHJ4"/>